<comment type="caution">
    <text evidence="1">The sequence shown here is derived from an EMBL/GenBank/DDBJ whole genome shotgun (WGS) entry which is preliminary data.</text>
</comment>
<dbReference type="AlphaFoldDB" id="A0A7I9VPG6"/>
<dbReference type="PANTHER" id="PTHR37689">
    <property type="entry name" value="PROTEIN FDHE"/>
    <property type="match status" value="1"/>
</dbReference>
<gene>
    <name evidence="1" type="ORF">AMYX_28690</name>
</gene>
<dbReference type="Gene3D" id="3.90.1670.10">
    <property type="entry name" value="FdhE-like domain"/>
    <property type="match status" value="1"/>
</dbReference>
<dbReference type="InterPro" id="IPR006452">
    <property type="entry name" value="Formate_DH_accessory"/>
</dbReference>
<evidence type="ECO:0008006" key="3">
    <source>
        <dbReference type="Google" id="ProtNLM"/>
    </source>
</evidence>
<proteinExistence type="predicted"/>
<dbReference type="Proteomes" id="UP000503640">
    <property type="component" value="Unassembled WGS sequence"/>
</dbReference>
<dbReference type="GO" id="GO:0005829">
    <property type="term" value="C:cytosol"/>
    <property type="evidence" value="ECO:0007669"/>
    <property type="project" value="TreeGrafter"/>
</dbReference>
<reference evidence="2" key="1">
    <citation type="journal article" date="2020" name="Appl. Environ. Microbiol.">
        <title>Diazotrophic Anaeromyxobacter Isolates from Soils.</title>
        <authorList>
            <person name="Masuda Y."/>
            <person name="Yamanaka H."/>
            <person name="Xu Z.X."/>
            <person name="Shiratori Y."/>
            <person name="Aono T."/>
            <person name="Amachi S."/>
            <person name="Senoo K."/>
            <person name="Itoh H."/>
        </authorList>
    </citation>
    <scope>NUCLEOTIDE SEQUENCE [LARGE SCALE GENOMIC DNA]</scope>
    <source>
        <strain evidence="2">R267</strain>
    </source>
</reference>
<organism evidence="1 2">
    <name type="scientific">Anaeromyxobacter diazotrophicus</name>
    <dbReference type="NCBI Taxonomy" id="2590199"/>
    <lineage>
        <taxon>Bacteria</taxon>
        <taxon>Pseudomonadati</taxon>
        <taxon>Myxococcota</taxon>
        <taxon>Myxococcia</taxon>
        <taxon>Myxococcales</taxon>
        <taxon>Cystobacterineae</taxon>
        <taxon>Anaeromyxobacteraceae</taxon>
        <taxon>Anaeromyxobacter</taxon>
    </lineage>
</organism>
<dbReference type="SUPFAM" id="SSF144020">
    <property type="entry name" value="FdhE-like"/>
    <property type="match status" value="1"/>
</dbReference>
<dbReference type="InterPro" id="IPR024064">
    <property type="entry name" value="FdhE-like_sf"/>
</dbReference>
<dbReference type="EMBL" id="BJTG01000006">
    <property type="protein sequence ID" value="GEJ58128.1"/>
    <property type="molecule type" value="Genomic_DNA"/>
</dbReference>
<name>A0A7I9VPG6_9BACT</name>
<evidence type="ECO:0000313" key="1">
    <source>
        <dbReference type="EMBL" id="GEJ58128.1"/>
    </source>
</evidence>
<dbReference type="CDD" id="cd16341">
    <property type="entry name" value="FdhE"/>
    <property type="match status" value="1"/>
</dbReference>
<accession>A0A7I9VPG6</accession>
<dbReference type="RefSeq" id="WP_176066362.1">
    <property type="nucleotide sequence ID" value="NZ_BJTG01000006.1"/>
</dbReference>
<dbReference type="GO" id="GO:0008199">
    <property type="term" value="F:ferric iron binding"/>
    <property type="evidence" value="ECO:0007669"/>
    <property type="project" value="TreeGrafter"/>
</dbReference>
<dbReference type="GO" id="GO:0051604">
    <property type="term" value="P:protein maturation"/>
    <property type="evidence" value="ECO:0007669"/>
    <property type="project" value="TreeGrafter"/>
</dbReference>
<protein>
    <recommendedName>
        <fullName evidence="3">Formate dehydrogenase accessory protein FdhE</fullName>
    </recommendedName>
</protein>
<sequence>MDEALQRWIAAHPYLKPLARFQAAVDEAVAAVPVPPLAPARLDAYAEDHAAGVPLLHSAAAAVDLAPAGAQLAEVVARLAEGPHPEKLRADAEALRQLLRSSPDARAAALAFVRGDAEPAGAVAQAGLLRFLGWSALRATLAPVLGAYAAWRAAAAAGGEDPWRRGECPTCGAPPPLAQLSSDEQGRRRTLTCGCCATTWAFRRTGCPFCGNESLERLGVLELEGEDRLRLDTCGSCGGYLKTYAGEGEERVFLADWTTLHLDLVARERGLKRAGASLYDL</sequence>
<dbReference type="PANTHER" id="PTHR37689:SF1">
    <property type="entry name" value="PROTEIN FDHE"/>
    <property type="match status" value="1"/>
</dbReference>
<keyword evidence="2" id="KW-1185">Reference proteome</keyword>
<evidence type="ECO:0000313" key="2">
    <source>
        <dbReference type="Proteomes" id="UP000503640"/>
    </source>
</evidence>